<dbReference type="InterPro" id="IPR004562">
    <property type="entry name" value="LipoylTrfase_LipoateP_Ligase"/>
</dbReference>
<dbReference type="GO" id="GO:0016779">
    <property type="term" value="F:nucleotidyltransferase activity"/>
    <property type="evidence" value="ECO:0007669"/>
    <property type="project" value="UniProtKB-KW"/>
</dbReference>
<evidence type="ECO:0000256" key="4">
    <source>
        <dbReference type="ARBA" id="ARBA00022598"/>
    </source>
</evidence>
<keyword evidence="5" id="KW-0547">Nucleotide-binding</keyword>
<dbReference type="CDD" id="cd16443">
    <property type="entry name" value="LplA"/>
    <property type="match status" value="1"/>
</dbReference>
<dbReference type="Gene3D" id="3.30.930.10">
    <property type="entry name" value="Bira Bifunctional Protein, Domain 2"/>
    <property type="match status" value="1"/>
</dbReference>
<keyword evidence="9" id="KW-0548">Nucleotidyltransferase</keyword>
<comment type="pathway">
    <text evidence="2">Protein modification; protein lipoylation via exogenous pathway; protein N(6)-(lipoyl)lysine from lipoate: step 1/2.</text>
</comment>
<dbReference type="RefSeq" id="WP_009164911.1">
    <property type="nucleotide sequence ID" value="NZ_ADFP01000071.1"/>
</dbReference>
<dbReference type="PANTHER" id="PTHR12561">
    <property type="entry name" value="LIPOATE-PROTEIN LIGASE"/>
    <property type="match status" value="1"/>
</dbReference>
<keyword evidence="6" id="KW-0067">ATP-binding</keyword>
<reference evidence="9 10" key="1">
    <citation type="submission" date="2009-12" db="EMBL/GenBank/DDBJ databases">
        <authorList>
            <person name="Shrivastava S."/>
            <person name="Madupu R."/>
            <person name="Durkin A.S."/>
            <person name="Torralba M."/>
            <person name="Methe B."/>
            <person name="Sutton G.G."/>
            <person name="Strausberg R.L."/>
            <person name="Nelson K.E."/>
        </authorList>
    </citation>
    <scope>NUCLEOTIDE SEQUENCE [LARGE SCALE GENOMIC DNA]</scope>
    <source>
        <strain evidence="9 10">W5455</strain>
    </source>
</reference>
<dbReference type="Proteomes" id="UP000006462">
    <property type="component" value="Unassembled WGS sequence"/>
</dbReference>
<dbReference type="SUPFAM" id="SSF55681">
    <property type="entry name" value="Class II aaRS and biotin synthetases"/>
    <property type="match status" value="1"/>
</dbReference>
<dbReference type="PANTHER" id="PTHR12561:SF3">
    <property type="entry name" value="LIPOYLTRANSFERASE 1, MITOCHONDRIAL"/>
    <property type="match status" value="1"/>
</dbReference>
<feature type="domain" description="BPL/LPL catalytic" evidence="8">
    <location>
        <begin position="29"/>
        <end position="216"/>
    </location>
</feature>
<evidence type="ECO:0000256" key="7">
    <source>
        <dbReference type="ARBA" id="ARBA00048037"/>
    </source>
</evidence>
<evidence type="ECO:0000256" key="3">
    <source>
        <dbReference type="ARBA" id="ARBA00012367"/>
    </source>
</evidence>
<comment type="catalytic activity">
    <reaction evidence="7">
        <text>L-lysyl-[lipoyl-carrier protein] + (R)-lipoate + ATP = N(6)-[(R)-lipoyl]-L-lysyl-[lipoyl-carrier protein] + AMP + diphosphate + H(+)</text>
        <dbReference type="Rhea" id="RHEA:49288"/>
        <dbReference type="Rhea" id="RHEA-COMP:10500"/>
        <dbReference type="Rhea" id="RHEA-COMP:10502"/>
        <dbReference type="ChEBI" id="CHEBI:15378"/>
        <dbReference type="ChEBI" id="CHEBI:29969"/>
        <dbReference type="ChEBI" id="CHEBI:30616"/>
        <dbReference type="ChEBI" id="CHEBI:33019"/>
        <dbReference type="ChEBI" id="CHEBI:83088"/>
        <dbReference type="ChEBI" id="CHEBI:83099"/>
        <dbReference type="ChEBI" id="CHEBI:456215"/>
        <dbReference type="EC" id="6.3.1.20"/>
    </reaction>
</comment>
<dbReference type="Pfam" id="PF10437">
    <property type="entry name" value="Lip_prot_lig_C"/>
    <property type="match status" value="1"/>
</dbReference>
<evidence type="ECO:0000256" key="6">
    <source>
        <dbReference type="ARBA" id="ARBA00022840"/>
    </source>
</evidence>
<dbReference type="NCBIfam" id="TIGR00545">
    <property type="entry name" value="lipoyltrans"/>
    <property type="match status" value="1"/>
</dbReference>
<accession>A0ABM9ZUW1</accession>
<proteinExistence type="predicted"/>
<name>A0ABM9ZUW1_9BACT</name>
<dbReference type="InterPro" id="IPR004143">
    <property type="entry name" value="BPL_LPL_catalytic"/>
</dbReference>
<dbReference type="InterPro" id="IPR045864">
    <property type="entry name" value="aa-tRNA-synth_II/BPL/LPL"/>
</dbReference>
<comment type="pathway">
    <text evidence="1">Protein modification; protein lipoylation via exogenous pathway; protein N(6)-(lipoyl)lysine from lipoate: step 2/2.</text>
</comment>
<organism evidence="9 10">
    <name type="scientific">Pyramidobacter piscolens W5455</name>
    <dbReference type="NCBI Taxonomy" id="352165"/>
    <lineage>
        <taxon>Bacteria</taxon>
        <taxon>Thermotogati</taxon>
        <taxon>Synergistota</taxon>
        <taxon>Synergistia</taxon>
        <taxon>Synergistales</taxon>
        <taxon>Dethiosulfovibrionaceae</taxon>
        <taxon>Pyramidobacter</taxon>
    </lineage>
</organism>
<evidence type="ECO:0000313" key="10">
    <source>
        <dbReference type="Proteomes" id="UP000006462"/>
    </source>
</evidence>
<keyword evidence="4 9" id="KW-0436">Ligase</keyword>
<protein>
    <recommendedName>
        <fullName evidence="3">lipoate--protein ligase</fullName>
        <ecNumber evidence="3">6.3.1.20</ecNumber>
    </recommendedName>
</protein>
<sequence length="332" mass="37514">MNFTYVLNDNHDPRRNLALEESLFLKAQSDKEGFLMLWSNDPTVVVGRFQNTAEEVNRKFTQERNVFVVRRITGGGAVYHDRGNLNYTVILPTEDAATLDIHSFSIPLLGYLASLGVRAERTGRNDVTLEGRKFSGVAQHSGGGVVLHHGTILFDSRLEDVVDSLRVDPEKFQSKGLKSVRSRVTNLLPCLKNPVAMEEFQSGFADELISFYRAETVRTPSNDEAEKAEELFAQKYSRWDWNWGASPEFDFTDKRRFPGGTVQFCLSVMDGVVENCRFYGDFFSYLGTEKVELLLQGRPYPFEGLEKILPDELLKGSFIGVAPSQLRAFLSE</sequence>
<evidence type="ECO:0000256" key="1">
    <source>
        <dbReference type="ARBA" id="ARBA00005085"/>
    </source>
</evidence>
<keyword evidence="9" id="KW-0808">Transferase</keyword>
<dbReference type="Gene3D" id="3.30.390.50">
    <property type="entry name" value="CO dehydrogenase flavoprotein, C-terminal domain"/>
    <property type="match status" value="1"/>
</dbReference>
<comment type="caution">
    <text evidence="9">The sequence shown here is derived from an EMBL/GenBank/DDBJ whole genome shotgun (WGS) entry which is preliminary data.</text>
</comment>
<dbReference type="GO" id="GO:0016874">
    <property type="term" value="F:ligase activity"/>
    <property type="evidence" value="ECO:0007669"/>
    <property type="project" value="UniProtKB-KW"/>
</dbReference>
<evidence type="ECO:0000256" key="2">
    <source>
        <dbReference type="ARBA" id="ARBA00005124"/>
    </source>
</evidence>
<dbReference type="SUPFAM" id="SSF82649">
    <property type="entry name" value="SufE/NifU"/>
    <property type="match status" value="1"/>
</dbReference>
<dbReference type="EC" id="6.3.1.20" evidence="3"/>
<keyword evidence="10" id="KW-1185">Reference proteome</keyword>
<dbReference type="InterPro" id="IPR019491">
    <property type="entry name" value="Lipoate_protein_ligase_C"/>
</dbReference>
<dbReference type="Pfam" id="PF21948">
    <property type="entry name" value="LplA-B_cat"/>
    <property type="match status" value="1"/>
</dbReference>
<evidence type="ECO:0000313" key="9">
    <source>
        <dbReference type="EMBL" id="EFB90646.1"/>
    </source>
</evidence>
<dbReference type="PROSITE" id="PS51733">
    <property type="entry name" value="BPL_LPL_CATALYTIC"/>
    <property type="match status" value="1"/>
</dbReference>
<gene>
    <name evidence="9" type="ORF">HMPREF7215_0067</name>
</gene>
<dbReference type="EMBL" id="ADFP01000071">
    <property type="protein sequence ID" value="EFB90646.1"/>
    <property type="molecule type" value="Genomic_DNA"/>
</dbReference>
<evidence type="ECO:0000256" key="5">
    <source>
        <dbReference type="ARBA" id="ARBA00022741"/>
    </source>
</evidence>
<evidence type="ECO:0000259" key="8">
    <source>
        <dbReference type="PROSITE" id="PS51733"/>
    </source>
</evidence>